<dbReference type="InterPro" id="IPR050257">
    <property type="entry name" value="eL8/uL1-like"/>
</dbReference>
<dbReference type="InterPro" id="IPR028364">
    <property type="entry name" value="Ribosomal_uL1/biogenesis"/>
</dbReference>
<dbReference type="PANTHER" id="PTHR23105">
    <property type="entry name" value="RIBOSOMAL PROTEIN L7AE FAMILY MEMBER"/>
    <property type="match status" value="1"/>
</dbReference>
<feature type="region of interest" description="Disordered" evidence="1">
    <location>
        <begin position="320"/>
        <end position="372"/>
    </location>
</feature>
<dbReference type="InterPro" id="IPR016095">
    <property type="entry name" value="Ribosomal_uL1_3-a/b-sand"/>
</dbReference>
<dbReference type="Gene3D" id="3.40.50.790">
    <property type="match status" value="1"/>
</dbReference>
<dbReference type="GO" id="GO:0005730">
    <property type="term" value="C:nucleolus"/>
    <property type="evidence" value="ECO:0000318"/>
    <property type="project" value="GO_Central"/>
</dbReference>
<feature type="region of interest" description="Disordered" evidence="1">
    <location>
        <begin position="265"/>
        <end position="293"/>
    </location>
</feature>
<protein>
    <submittedName>
        <fullName evidence="3">Ribosomal L1 domain-containing protein 1-like</fullName>
    </submittedName>
</protein>
<keyword evidence="2" id="KW-1185">Reference proteome</keyword>
<dbReference type="Proteomes" id="UP000189703">
    <property type="component" value="Unplaced"/>
</dbReference>
<dbReference type="FunFam" id="3.40.50.790:FF:000012">
    <property type="entry name" value="Ribosomal protein L1p/L10e family"/>
    <property type="match status" value="1"/>
</dbReference>
<dbReference type="OMA" id="RTGTCCI"/>
<feature type="compositionally biased region" description="Basic and acidic residues" evidence="1">
    <location>
        <begin position="265"/>
        <end position="289"/>
    </location>
</feature>
<dbReference type="RefSeq" id="XP_010247514.1">
    <property type="nucleotide sequence ID" value="XM_010249212.2"/>
</dbReference>
<feature type="region of interest" description="Disordered" evidence="1">
    <location>
        <begin position="410"/>
        <end position="450"/>
    </location>
</feature>
<name>A0A1U7ZIH6_NELNU</name>
<dbReference type="GO" id="GO:0003723">
    <property type="term" value="F:RNA binding"/>
    <property type="evidence" value="ECO:0000318"/>
    <property type="project" value="GO_Central"/>
</dbReference>
<gene>
    <name evidence="3" type="primary">LOC104590514</name>
</gene>
<dbReference type="SUPFAM" id="SSF56808">
    <property type="entry name" value="Ribosomal protein L1"/>
    <property type="match status" value="1"/>
</dbReference>
<accession>A0A1U7ZIH6</accession>
<feature type="compositionally biased region" description="Basic residues" evidence="1">
    <location>
        <begin position="436"/>
        <end position="450"/>
    </location>
</feature>
<feature type="compositionally biased region" description="Basic and acidic residues" evidence="1">
    <location>
        <begin position="346"/>
        <end position="372"/>
    </location>
</feature>
<dbReference type="Pfam" id="PF00687">
    <property type="entry name" value="Ribosomal_L1"/>
    <property type="match status" value="1"/>
</dbReference>
<dbReference type="KEGG" id="nnu:104590514"/>
<evidence type="ECO:0000313" key="3">
    <source>
        <dbReference type="RefSeq" id="XP_010247514.1"/>
    </source>
</evidence>
<feature type="region of interest" description="Disordered" evidence="1">
    <location>
        <begin position="379"/>
        <end position="398"/>
    </location>
</feature>
<dbReference type="eggNOG" id="KOG1685">
    <property type="taxonomic scope" value="Eukaryota"/>
</dbReference>
<dbReference type="GeneID" id="104590514"/>
<sequence length="450" mass="50974">MTSNNPSAPSSRVSSETVGKAVDALLKWINAKKKQQNAQLFEEDDFVYLILTLKKIPEQGRTNPYKISLPHPLHDTSEEEICLIIDDRPKSRLTFDAATKKVEADNIPVNLVLRLSQLRSDYRNFEKKRQLCNSFDIFFADKRIIPLLPRLLGKQFFKRKKIPVPVDLTHKNWKEQIEFASGSALLYLRTGTCCVLKVARISMGRDGIVENVVAAINGVGEIVPKKWANVRSFHLKLLESLALPLYQTVPQMGMKIEGIKKKEEASKEELGSGVESGEKGNVEKKEKKLEKKKVSKKGRIHEVRYMDDDFDEFLDDDKLDNDEEANEDSKSETAELTGKKRKKGEIKKEGVLNELNGEKQPSKLEKVKKGDTLNKQEVLNEISGKKQQKKPAKMKKGDFSLELGEKVVDEPTGDISVEKKKKKEKNKLGKSGIGKMKIKVKKSKKMQATE</sequence>
<dbReference type="FunCoup" id="A0A1U7ZIH6">
    <property type="interactions" value="3083"/>
</dbReference>
<reference evidence="3" key="1">
    <citation type="submission" date="2025-08" db="UniProtKB">
        <authorList>
            <consortium name="RefSeq"/>
        </authorList>
    </citation>
    <scope>IDENTIFICATION</scope>
</reference>
<dbReference type="InterPro" id="IPR023674">
    <property type="entry name" value="Ribosomal_uL1-like"/>
</dbReference>
<dbReference type="AlphaFoldDB" id="A0A1U7ZIH6"/>
<proteinExistence type="predicted"/>
<dbReference type="CDD" id="cd00403">
    <property type="entry name" value="Ribosomal_L1"/>
    <property type="match status" value="1"/>
</dbReference>
<evidence type="ECO:0000256" key="1">
    <source>
        <dbReference type="SAM" id="MobiDB-lite"/>
    </source>
</evidence>
<dbReference type="STRING" id="4432.A0A1U7ZIH6"/>
<dbReference type="OrthoDB" id="10251727at2759"/>
<organism evidence="2 3">
    <name type="scientific">Nelumbo nucifera</name>
    <name type="common">Sacred lotus</name>
    <dbReference type="NCBI Taxonomy" id="4432"/>
    <lineage>
        <taxon>Eukaryota</taxon>
        <taxon>Viridiplantae</taxon>
        <taxon>Streptophyta</taxon>
        <taxon>Embryophyta</taxon>
        <taxon>Tracheophyta</taxon>
        <taxon>Spermatophyta</taxon>
        <taxon>Magnoliopsida</taxon>
        <taxon>Proteales</taxon>
        <taxon>Nelumbonaceae</taxon>
        <taxon>Nelumbo</taxon>
    </lineage>
</organism>
<evidence type="ECO:0000313" key="2">
    <source>
        <dbReference type="Proteomes" id="UP000189703"/>
    </source>
</evidence>